<dbReference type="Pfam" id="PF03331">
    <property type="entry name" value="LpxC"/>
    <property type="match status" value="1"/>
</dbReference>
<feature type="non-terminal residue" evidence="1">
    <location>
        <position position="1"/>
    </location>
</feature>
<name>A0AAW5ELJ1_CAMJU</name>
<dbReference type="InterPro" id="IPR015870">
    <property type="entry name" value="UDP-acyl_N-AcGlcN_deAcase_N"/>
</dbReference>
<dbReference type="Gene3D" id="3.30.230.20">
    <property type="entry name" value="lpxc deacetylase, domain 1"/>
    <property type="match status" value="1"/>
</dbReference>
<feature type="non-terminal residue" evidence="1">
    <location>
        <position position="73"/>
    </location>
</feature>
<dbReference type="PANTHER" id="PTHR33694:SF1">
    <property type="entry name" value="UDP-3-O-ACYL-N-ACETYLGLUCOSAMINE DEACETYLASE 1, MITOCHONDRIAL-RELATED"/>
    <property type="match status" value="1"/>
</dbReference>
<dbReference type="PANTHER" id="PTHR33694">
    <property type="entry name" value="UDP-3-O-ACYL-N-ACETYLGLUCOSAMINE DEACETYLASE 1, MITOCHONDRIAL-RELATED"/>
    <property type="match status" value="1"/>
</dbReference>
<organism evidence="1 2">
    <name type="scientific">Campylobacter jejuni</name>
    <dbReference type="NCBI Taxonomy" id="197"/>
    <lineage>
        <taxon>Bacteria</taxon>
        <taxon>Pseudomonadati</taxon>
        <taxon>Campylobacterota</taxon>
        <taxon>Epsilonproteobacteria</taxon>
        <taxon>Campylobacterales</taxon>
        <taxon>Campylobacteraceae</taxon>
        <taxon>Campylobacter</taxon>
    </lineage>
</organism>
<evidence type="ECO:0000313" key="1">
    <source>
        <dbReference type="EMBL" id="MCH3853461.1"/>
    </source>
</evidence>
<accession>A0AAW5ELJ1</accession>
<protein>
    <submittedName>
        <fullName evidence="1">UDP-3-O-acyl-N-acetylglucosamine deacetylase</fullName>
        <ecNumber evidence="1">3.5.1.108</ecNumber>
    </submittedName>
</protein>
<dbReference type="EMBL" id="JAJUOL010000982">
    <property type="protein sequence ID" value="MCH3853461.1"/>
    <property type="molecule type" value="Genomic_DNA"/>
</dbReference>
<dbReference type="AlphaFoldDB" id="A0AAW5ELJ1"/>
<reference evidence="1" key="1">
    <citation type="submission" date="2021-12" db="EMBL/GenBank/DDBJ databases">
        <title>Prevalence of phenicol resistance gene fexA in Campylobacter isolated from poultry supply chain.</title>
        <authorList>
            <person name="Tang B."/>
            <person name="Zheng X."/>
            <person name="Lin J."/>
            <person name="Lin R."/>
            <person name="Yang H."/>
            <person name="Shen Z."/>
            <person name="Xia F."/>
        </authorList>
    </citation>
    <scope>NUCLEOTIDE SEQUENCE</scope>
    <source>
        <strain evidence="1">CJHN2011004</strain>
    </source>
</reference>
<dbReference type="InterPro" id="IPR020568">
    <property type="entry name" value="Ribosomal_Su5_D2-typ_SF"/>
</dbReference>
<dbReference type="InterPro" id="IPR004463">
    <property type="entry name" value="UDP-acyl_GlcNac_deAcase"/>
</dbReference>
<proteinExistence type="predicted"/>
<dbReference type="GO" id="GO:0016020">
    <property type="term" value="C:membrane"/>
    <property type="evidence" value="ECO:0007669"/>
    <property type="project" value="GOC"/>
</dbReference>
<dbReference type="EC" id="3.5.1.108" evidence="1"/>
<gene>
    <name evidence="1" type="ORF">LZC39_15335</name>
</gene>
<dbReference type="GO" id="GO:0103117">
    <property type="term" value="F:UDP-3-O-acyl-N-acetylglucosamine deacetylase activity"/>
    <property type="evidence" value="ECO:0007669"/>
    <property type="project" value="UniProtKB-EC"/>
</dbReference>
<keyword evidence="1" id="KW-0378">Hydrolase</keyword>
<comment type="caution">
    <text evidence="1">The sequence shown here is derived from an EMBL/GenBank/DDBJ whole genome shotgun (WGS) entry which is preliminary data.</text>
</comment>
<dbReference type="Proteomes" id="UP001199644">
    <property type="component" value="Unassembled WGS sequence"/>
</dbReference>
<evidence type="ECO:0000313" key="2">
    <source>
        <dbReference type="Proteomes" id="UP001199644"/>
    </source>
</evidence>
<sequence>IGLHKGEPIEITLEPLEANSGIVFFRSDLNATYKASPENVINTQMATVLGDERGFISTIEHLMSAINAYGIDN</sequence>
<dbReference type="RefSeq" id="WP_240381933.1">
    <property type="nucleotide sequence ID" value="NZ_JAJUOL010000982.1"/>
</dbReference>
<dbReference type="GO" id="GO:0009245">
    <property type="term" value="P:lipid A biosynthetic process"/>
    <property type="evidence" value="ECO:0007669"/>
    <property type="project" value="InterPro"/>
</dbReference>
<dbReference type="SUPFAM" id="SSF54211">
    <property type="entry name" value="Ribosomal protein S5 domain 2-like"/>
    <property type="match status" value="1"/>
</dbReference>